<keyword evidence="1" id="KW-0472">Membrane</keyword>
<evidence type="ECO:0000256" key="1">
    <source>
        <dbReference type="SAM" id="Phobius"/>
    </source>
</evidence>
<evidence type="ECO:0000313" key="2">
    <source>
        <dbReference type="EMBL" id="KKN00138.1"/>
    </source>
</evidence>
<dbReference type="AlphaFoldDB" id="A0A0F9Q419"/>
<feature type="transmembrane region" description="Helical" evidence="1">
    <location>
        <begin position="67"/>
        <end position="92"/>
    </location>
</feature>
<gene>
    <name evidence="2" type="ORF">LCGC14_1140970</name>
</gene>
<keyword evidence="1" id="KW-1133">Transmembrane helix</keyword>
<comment type="caution">
    <text evidence="2">The sequence shown here is derived from an EMBL/GenBank/DDBJ whole genome shotgun (WGS) entry which is preliminary data.</text>
</comment>
<organism evidence="2">
    <name type="scientific">marine sediment metagenome</name>
    <dbReference type="NCBI Taxonomy" id="412755"/>
    <lineage>
        <taxon>unclassified sequences</taxon>
        <taxon>metagenomes</taxon>
        <taxon>ecological metagenomes</taxon>
    </lineage>
</organism>
<feature type="non-terminal residue" evidence="2">
    <location>
        <position position="1"/>
    </location>
</feature>
<name>A0A0F9Q419_9ZZZZ</name>
<reference evidence="2" key="1">
    <citation type="journal article" date="2015" name="Nature">
        <title>Complex archaea that bridge the gap between prokaryotes and eukaryotes.</title>
        <authorList>
            <person name="Spang A."/>
            <person name="Saw J.H."/>
            <person name="Jorgensen S.L."/>
            <person name="Zaremba-Niedzwiedzka K."/>
            <person name="Martijn J."/>
            <person name="Lind A.E."/>
            <person name="van Eijk R."/>
            <person name="Schleper C."/>
            <person name="Guy L."/>
            <person name="Ettema T.J."/>
        </authorList>
    </citation>
    <scope>NUCLEOTIDE SEQUENCE</scope>
</reference>
<protein>
    <submittedName>
        <fullName evidence="2">Uncharacterized protein</fullName>
    </submittedName>
</protein>
<keyword evidence="1" id="KW-0812">Transmembrane</keyword>
<sequence length="105" mass="10773">TGTLSVVEIQGSFPSGCGASALVASVLPSPSVRTRNASTAARVSSSLLLSSITRDKISSRAGDDGDVVVVVVFVGAFTFEGLHIGAFLSLFVRDNGIRLAHRDPG</sequence>
<proteinExistence type="predicted"/>
<accession>A0A0F9Q419</accession>
<dbReference type="EMBL" id="LAZR01005411">
    <property type="protein sequence ID" value="KKN00138.1"/>
    <property type="molecule type" value="Genomic_DNA"/>
</dbReference>